<dbReference type="GO" id="GO:0005737">
    <property type="term" value="C:cytoplasm"/>
    <property type="evidence" value="ECO:0007669"/>
    <property type="project" value="TreeGrafter"/>
</dbReference>
<dbReference type="EC" id="2.7.4.9" evidence="2 10"/>
<dbReference type="NCBIfam" id="TIGR00041">
    <property type="entry name" value="DTMP_kinase"/>
    <property type="match status" value="1"/>
</dbReference>
<dbReference type="GO" id="GO:0006233">
    <property type="term" value="P:dTDP biosynthetic process"/>
    <property type="evidence" value="ECO:0007669"/>
    <property type="project" value="InterPro"/>
</dbReference>
<dbReference type="EMBL" id="CP002582">
    <property type="protein sequence ID" value="ADZ84727.1"/>
    <property type="molecule type" value="Genomic_DNA"/>
</dbReference>
<dbReference type="InterPro" id="IPR039430">
    <property type="entry name" value="Thymidylate_kin-like_dom"/>
</dbReference>
<evidence type="ECO:0000256" key="8">
    <source>
        <dbReference type="ARBA" id="ARBA00022840"/>
    </source>
</evidence>
<evidence type="ECO:0000313" key="13">
    <source>
        <dbReference type="Proteomes" id="UP000008467"/>
    </source>
</evidence>
<dbReference type="Gene3D" id="3.40.50.300">
    <property type="entry name" value="P-loop containing nucleotide triphosphate hydrolases"/>
    <property type="match status" value="1"/>
</dbReference>
<dbReference type="eggNOG" id="COG0125">
    <property type="taxonomic scope" value="Bacteria"/>
</dbReference>
<gene>
    <name evidence="10" type="primary">tmk</name>
    <name evidence="12" type="ordered locus">Clole_3030</name>
</gene>
<proteinExistence type="inferred from homology"/>
<dbReference type="HAMAP" id="MF_00165">
    <property type="entry name" value="Thymidylate_kinase"/>
    <property type="match status" value="1"/>
</dbReference>
<evidence type="ECO:0000256" key="6">
    <source>
        <dbReference type="ARBA" id="ARBA00022741"/>
    </source>
</evidence>
<dbReference type="KEGG" id="cle:Clole_3030"/>
<dbReference type="RefSeq" id="WP_013658006.1">
    <property type="nucleotide sequence ID" value="NC_015275.1"/>
</dbReference>
<accession>F2JNF1</accession>
<dbReference type="PANTHER" id="PTHR10344:SF4">
    <property type="entry name" value="UMP-CMP KINASE 2, MITOCHONDRIAL"/>
    <property type="match status" value="1"/>
</dbReference>
<keyword evidence="5 10" id="KW-0545">Nucleotide biosynthesis</keyword>
<evidence type="ECO:0000256" key="3">
    <source>
        <dbReference type="ARBA" id="ARBA00017144"/>
    </source>
</evidence>
<feature type="domain" description="Thymidylate kinase-like" evidence="11">
    <location>
        <begin position="7"/>
        <end position="184"/>
    </location>
</feature>
<evidence type="ECO:0000256" key="9">
    <source>
        <dbReference type="ARBA" id="ARBA00048743"/>
    </source>
</evidence>
<protein>
    <recommendedName>
        <fullName evidence="3 10">Thymidylate kinase</fullName>
        <ecNumber evidence="2 10">2.7.4.9</ecNumber>
    </recommendedName>
    <alternativeName>
        <fullName evidence="10">dTMP kinase</fullName>
    </alternativeName>
</protein>
<comment type="caution">
    <text evidence="10">Lacks conserved residue(s) required for the propagation of feature annotation.</text>
</comment>
<organism evidence="12 13">
    <name type="scientific">Cellulosilyticum lentocellum (strain ATCC 49066 / DSM 5427 / NCIMB 11756 / RHM5)</name>
    <name type="common">Clostridium lentocellum</name>
    <dbReference type="NCBI Taxonomy" id="642492"/>
    <lineage>
        <taxon>Bacteria</taxon>
        <taxon>Bacillati</taxon>
        <taxon>Bacillota</taxon>
        <taxon>Clostridia</taxon>
        <taxon>Lachnospirales</taxon>
        <taxon>Cellulosilyticaceae</taxon>
        <taxon>Cellulosilyticum</taxon>
    </lineage>
</organism>
<dbReference type="Pfam" id="PF02223">
    <property type="entry name" value="Thymidylate_kin"/>
    <property type="match status" value="1"/>
</dbReference>
<name>F2JNF1_CELLD</name>
<dbReference type="GO" id="GO:0006227">
    <property type="term" value="P:dUDP biosynthetic process"/>
    <property type="evidence" value="ECO:0007669"/>
    <property type="project" value="TreeGrafter"/>
</dbReference>
<evidence type="ECO:0000256" key="7">
    <source>
        <dbReference type="ARBA" id="ARBA00022777"/>
    </source>
</evidence>
<dbReference type="Proteomes" id="UP000008467">
    <property type="component" value="Chromosome"/>
</dbReference>
<evidence type="ECO:0000256" key="10">
    <source>
        <dbReference type="HAMAP-Rule" id="MF_00165"/>
    </source>
</evidence>
<evidence type="ECO:0000256" key="1">
    <source>
        <dbReference type="ARBA" id="ARBA00009776"/>
    </source>
</evidence>
<evidence type="ECO:0000256" key="4">
    <source>
        <dbReference type="ARBA" id="ARBA00022679"/>
    </source>
</evidence>
<dbReference type="CDD" id="cd01672">
    <property type="entry name" value="TMPK"/>
    <property type="match status" value="1"/>
</dbReference>
<dbReference type="GO" id="GO:0006235">
    <property type="term" value="P:dTTP biosynthetic process"/>
    <property type="evidence" value="ECO:0007669"/>
    <property type="project" value="UniProtKB-UniRule"/>
</dbReference>
<sequence length="203" mass="23290">MAGFFAFDGPNGVGKSTLINEVSNMLQERGIEVLNTSEPSTLEIGKFTRRISEYVRKETLACLVAADRYEHINKVIQPALDEKRIVLCDRYIASSLVLQGIDGVDEQFILNLCNNMILPDIYFILIASPYTIRKRLKERENLTRFERESKIEYLEVEYFKNAVTILENMGIEVYEINTDNSPENCIQQVLEAILVKIKQVEMS</sequence>
<dbReference type="SUPFAM" id="SSF52540">
    <property type="entry name" value="P-loop containing nucleoside triphosphate hydrolases"/>
    <property type="match status" value="1"/>
</dbReference>
<comment type="function">
    <text evidence="10">Phosphorylation of dTMP to form dTDP in both de novo and salvage pathways of dTTP synthesis.</text>
</comment>
<evidence type="ECO:0000313" key="12">
    <source>
        <dbReference type="EMBL" id="ADZ84727.1"/>
    </source>
</evidence>
<keyword evidence="7 10" id="KW-0418">Kinase</keyword>
<dbReference type="AlphaFoldDB" id="F2JNF1"/>
<dbReference type="PANTHER" id="PTHR10344">
    <property type="entry name" value="THYMIDYLATE KINASE"/>
    <property type="match status" value="1"/>
</dbReference>
<dbReference type="GO" id="GO:0004798">
    <property type="term" value="F:dTMP kinase activity"/>
    <property type="evidence" value="ECO:0007669"/>
    <property type="project" value="UniProtKB-UniRule"/>
</dbReference>
<keyword evidence="8 10" id="KW-0067">ATP-binding</keyword>
<keyword evidence="4 10" id="KW-0808">Transferase</keyword>
<dbReference type="InterPro" id="IPR027417">
    <property type="entry name" value="P-loop_NTPase"/>
</dbReference>
<dbReference type="HOGENOM" id="CLU_049131_0_2_9"/>
<comment type="catalytic activity">
    <reaction evidence="9 10">
        <text>dTMP + ATP = dTDP + ADP</text>
        <dbReference type="Rhea" id="RHEA:13517"/>
        <dbReference type="ChEBI" id="CHEBI:30616"/>
        <dbReference type="ChEBI" id="CHEBI:58369"/>
        <dbReference type="ChEBI" id="CHEBI:63528"/>
        <dbReference type="ChEBI" id="CHEBI:456216"/>
        <dbReference type="EC" id="2.7.4.9"/>
    </reaction>
</comment>
<keyword evidence="13" id="KW-1185">Reference proteome</keyword>
<evidence type="ECO:0000259" key="11">
    <source>
        <dbReference type="Pfam" id="PF02223"/>
    </source>
</evidence>
<dbReference type="GO" id="GO:0005524">
    <property type="term" value="F:ATP binding"/>
    <property type="evidence" value="ECO:0007669"/>
    <property type="project" value="UniProtKB-UniRule"/>
</dbReference>
<comment type="similarity">
    <text evidence="1 10">Belongs to the thymidylate kinase family.</text>
</comment>
<evidence type="ECO:0000256" key="5">
    <source>
        <dbReference type="ARBA" id="ARBA00022727"/>
    </source>
</evidence>
<dbReference type="InterPro" id="IPR018094">
    <property type="entry name" value="Thymidylate_kinase"/>
</dbReference>
<reference evidence="12 13" key="1">
    <citation type="journal article" date="2011" name="J. Bacteriol.">
        <title>Complete genome sequence of the cellulose-degrading bacterium Cellulosilyticum lentocellum.</title>
        <authorList>
            <consortium name="US DOE Joint Genome Institute"/>
            <person name="Miller D.A."/>
            <person name="Suen G."/>
            <person name="Bruce D."/>
            <person name="Copeland A."/>
            <person name="Cheng J.F."/>
            <person name="Detter C."/>
            <person name="Goodwin L.A."/>
            <person name="Han C.S."/>
            <person name="Hauser L.J."/>
            <person name="Land M.L."/>
            <person name="Lapidus A."/>
            <person name="Lucas S."/>
            <person name="Meincke L."/>
            <person name="Pitluck S."/>
            <person name="Tapia R."/>
            <person name="Teshima H."/>
            <person name="Woyke T."/>
            <person name="Fox B.G."/>
            <person name="Angert E.R."/>
            <person name="Currie C.R."/>
        </authorList>
    </citation>
    <scope>NUCLEOTIDE SEQUENCE [LARGE SCALE GENOMIC DNA]</scope>
    <source>
        <strain evidence="13">ATCC 49066 / DSM 5427 / NCIMB 11756 / RHM5</strain>
    </source>
</reference>
<keyword evidence="6 10" id="KW-0547">Nucleotide-binding</keyword>
<evidence type="ECO:0000256" key="2">
    <source>
        <dbReference type="ARBA" id="ARBA00012980"/>
    </source>
</evidence>
<dbReference type="STRING" id="642492.Clole_3030"/>